<dbReference type="InterPro" id="IPR004095">
    <property type="entry name" value="TGS"/>
</dbReference>
<dbReference type="FunFam" id="3.10.20.30:FF:000003">
    <property type="entry name" value="Developmentally-regulated GTP-binding protein 1"/>
    <property type="match status" value="1"/>
</dbReference>
<evidence type="ECO:0000313" key="5">
    <source>
        <dbReference type="EMBL" id="KAJ5077060.1"/>
    </source>
</evidence>
<dbReference type="CDD" id="cd01896">
    <property type="entry name" value="DRG"/>
    <property type="match status" value="1"/>
</dbReference>
<dbReference type="InterPro" id="IPR012676">
    <property type="entry name" value="TGS-like"/>
</dbReference>
<evidence type="ECO:0000259" key="4">
    <source>
        <dbReference type="PROSITE" id="PS51880"/>
    </source>
</evidence>
<evidence type="ECO:0000259" key="3">
    <source>
        <dbReference type="PROSITE" id="PS51710"/>
    </source>
</evidence>
<dbReference type="OrthoDB" id="603at2759"/>
<evidence type="ECO:0000256" key="2">
    <source>
        <dbReference type="ARBA" id="ARBA00023134"/>
    </source>
</evidence>
<dbReference type="Pfam" id="PF16897">
    <property type="entry name" value="MMR_HSR1_Xtn"/>
    <property type="match status" value="1"/>
</dbReference>
<dbReference type="PROSITE" id="PS00905">
    <property type="entry name" value="GTP1_OBG"/>
    <property type="match status" value="1"/>
</dbReference>
<dbReference type="InterPro" id="IPR005225">
    <property type="entry name" value="Small_GTP-bd"/>
</dbReference>
<feature type="domain" description="OBG-type G" evidence="3">
    <location>
        <begin position="63"/>
        <end position="289"/>
    </location>
</feature>
<dbReference type="GO" id="GO:0005525">
    <property type="term" value="F:GTP binding"/>
    <property type="evidence" value="ECO:0007669"/>
    <property type="project" value="UniProtKB-KW"/>
</dbReference>
<sequence>MGIADKIKEIEDEIARTQKNKATERHIGLLKARLAKYRMMLLEKTKSSGGKSEGFDVAKYGDARVALVGFPSVGKSSFLSQVTKTQSAIAEYAFTTLTAIPGIIKHEGATIQLLDLPGIIEGAATGKGRGRQVVAAARTADLILMVLDASNAEVERRLLEIELEEIGIRLNQQKPNVTYQQKRTGGIKFTTSCQLTHLDDKMATQILHEYRVHNAEILVREDITVDQFVDVIVGNAKYMKCMYLYNKIDTITMEEIDRLGRSDPNGLVCSCKFQLNLDRAVEKIWRTLDFMRIYTKKKGSPPDFVDPFVLPRGGVVGDFCKAIHKELFNRMRHAVVWGRSVKHSPQKVGKNHPLADEDVVQIVTKNI</sequence>
<dbReference type="AlphaFoldDB" id="A0A9Q0LTM3"/>
<dbReference type="PANTHER" id="PTHR43127">
    <property type="entry name" value="DEVELOPMENTALLY-REGULATED GTP-BINDING PROTEIN 2"/>
    <property type="match status" value="1"/>
</dbReference>
<dbReference type="NCBIfam" id="TIGR00231">
    <property type="entry name" value="small_GTP"/>
    <property type="match status" value="1"/>
</dbReference>
<dbReference type="Gene3D" id="3.10.20.30">
    <property type="match status" value="1"/>
</dbReference>
<dbReference type="InterPro" id="IPR045001">
    <property type="entry name" value="DRG"/>
</dbReference>
<dbReference type="Pfam" id="PF01926">
    <property type="entry name" value="MMR_HSR1"/>
    <property type="match status" value="1"/>
</dbReference>
<dbReference type="OMA" id="DVCDQVH"/>
<dbReference type="Gene3D" id="6.10.140.1070">
    <property type="match status" value="2"/>
</dbReference>
<proteinExistence type="predicted"/>
<reference evidence="5" key="1">
    <citation type="submission" date="2022-10" db="EMBL/GenBank/DDBJ databases">
        <title>Novel sulphate-reducing endosymbionts in the free-living metamonad Anaeramoeba.</title>
        <authorList>
            <person name="Jerlstrom-Hultqvist J."/>
            <person name="Cepicka I."/>
            <person name="Gallot-Lavallee L."/>
            <person name="Salas-Leiva D."/>
            <person name="Curtis B.A."/>
            <person name="Zahonova K."/>
            <person name="Pipaliya S."/>
            <person name="Dacks J."/>
            <person name="Roger A.J."/>
        </authorList>
    </citation>
    <scope>NUCLEOTIDE SEQUENCE</scope>
    <source>
        <strain evidence="5">BMAN</strain>
    </source>
</reference>
<dbReference type="InterPro" id="IPR006074">
    <property type="entry name" value="GTP1-OBG_CS"/>
</dbReference>
<dbReference type="InterPro" id="IPR012675">
    <property type="entry name" value="Beta-grasp_dom_sf"/>
</dbReference>
<dbReference type="SUPFAM" id="SSF52540">
    <property type="entry name" value="P-loop containing nucleoside triphosphate hydrolases"/>
    <property type="match status" value="1"/>
</dbReference>
<organism evidence="5 6">
    <name type="scientific">Anaeramoeba ignava</name>
    <name type="common">Anaerobic marine amoeba</name>
    <dbReference type="NCBI Taxonomy" id="1746090"/>
    <lineage>
        <taxon>Eukaryota</taxon>
        <taxon>Metamonada</taxon>
        <taxon>Anaeramoebidae</taxon>
        <taxon>Anaeramoeba</taxon>
    </lineage>
</organism>
<gene>
    <name evidence="5" type="ORF">M0811_00380</name>
</gene>
<name>A0A9Q0LTM3_ANAIG</name>
<dbReference type="PRINTS" id="PR00326">
    <property type="entry name" value="GTP1OBG"/>
</dbReference>
<dbReference type="InterPro" id="IPR027417">
    <property type="entry name" value="P-loop_NTPase"/>
</dbReference>
<comment type="caution">
    <text evidence="5">The sequence shown here is derived from an EMBL/GenBank/DDBJ whole genome shotgun (WGS) entry which is preliminary data.</text>
</comment>
<accession>A0A9Q0LTM3</accession>
<evidence type="ECO:0000313" key="6">
    <source>
        <dbReference type="Proteomes" id="UP001149090"/>
    </source>
</evidence>
<dbReference type="InterPro" id="IPR031167">
    <property type="entry name" value="G_OBG"/>
</dbReference>
<dbReference type="Proteomes" id="UP001149090">
    <property type="component" value="Unassembled WGS sequence"/>
</dbReference>
<dbReference type="GO" id="GO:0003924">
    <property type="term" value="F:GTPase activity"/>
    <property type="evidence" value="ECO:0007669"/>
    <property type="project" value="InterPro"/>
</dbReference>
<dbReference type="FunFam" id="3.40.50.300:FF:001436">
    <property type="entry name" value="Developmentally-regulated GTP-binding protein"/>
    <property type="match status" value="1"/>
</dbReference>
<evidence type="ECO:0000256" key="1">
    <source>
        <dbReference type="ARBA" id="ARBA00022741"/>
    </source>
</evidence>
<dbReference type="PROSITE" id="PS51880">
    <property type="entry name" value="TGS"/>
    <property type="match status" value="1"/>
</dbReference>
<dbReference type="PROSITE" id="PS51710">
    <property type="entry name" value="G_OBG"/>
    <property type="match status" value="1"/>
</dbReference>
<feature type="domain" description="TGS" evidence="4">
    <location>
        <begin position="289"/>
        <end position="364"/>
    </location>
</feature>
<keyword evidence="6" id="KW-1185">Reference proteome</keyword>
<dbReference type="InterPro" id="IPR006073">
    <property type="entry name" value="GTP-bd"/>
</dbReference>
<dbReference type="SUPFAM" id="SSF81271">
    <property type="entry name" value="TGS-like"/>
    <property type="match status" value="1"/>
</dbReference>
<keyword evidence="1" id="KW-0547">Nucleotide-binding</keyword>
<keyword evidence="2" id="KW-0342">GTP-binding</keyword>
<dbReference type="Pfam" id="PF02824">
    <property type="entry name" value="TGS"/>
    <property type="match status" value="1"/>
</dbReference>
<dbReference type="EMBL" id="JAPDFW010000059">
    <property type="protein sequence ID" value="KAJ5077060.1"/>
    <property type="molecule type" value="Genomic_DNA"/>
</dbReference>
<dbReference type="InterPro" id="IPR031662">
    <property type="entry name" value="GTP-binding_2"/>
</dbReference>
<protein>
    <submittedName>
        <fullName evidence="5">Developmentally-regulated gtp-binding protein</fullName>
    </submittedName>
</protein>